<evidence type="ECO:0000313" key="2">
    <source>
        <dbReference type="EMBL" id="KEQ58940.1"/>
    </source>
</evidence>
<evidence type="ECO:0000256" key="1">
    <source>
        <dbReference type="SAM" id="Phobius"/>
    </source>
</evidence>
<sequence>MGAIANLLPLVILFVFVGAFAFVGYQMYLWTNDLANQGKKSMEKKNVMFTKDGMKVGVKEMSEEEVADRTQSVLVNTWNQTSFPAYKSRFWNMDGQANNKNKATSSGRA</sequence>
<dbReference type="RefSeq" id="XP_040875963.1">
    <property type="nucleotide sequence ID" value="XM_041023390.1"/>
</dbReference>
<feature type="transmembrane region" description="Helical" evidence="1">
    <location>
        <begin position="6"/>
        <end position="30"/>
    </location>
</feature>
<keyword evidence="1" id="KW-1133">Transmembrane helix</keyword>
<proteinExistence type="predicted"/>
<keyword evidence="3" id="KW-1185">Reference proteome</keyword>
<keyword evidence="1" id="KW-0472">Membrane</keyword>
<dbReference type="EMBL" id="KL584851">
    <property type="protein sequence ID" value="KEQ58940.1"/>
    <property type="molecule type" value="Genomic_DNA"/>
</dbReference>
<gene>
    <name evidence="2" type="ORF">M437DRAFT_58362</name>
</gene>
<organism evidence="2 3">
    <name type="scientific">Aureobasidium melanogenum (strain CBS 110374)</name>
    <name type="common">Aureobasidium pullulans var. melanogenum</name>
    <dbReference type="NCBI Taxonomy" id="1043003"/>
    <lineage>
        <taxon>Eukaryota</taxon>
        <taxon>Fungi</taxon>
        <taxon>Dikarya</taxon>
        <taxon>Ascomycota</taxon>
        <taxon>Pezizomycotina</taxon>
        <taxon>Dothideomycetes</taxon>
        <taxon>Dothideomycetidae</taxon>
        <taxon>Dothideales</taxon>
        <taxon>Saccotheciaceae</taxon>
        <taxon>Aureobasidium</taxon>
    </lineage>
</organism>
<reference evidence="2 3" key="1">
    <citation type="journal article" date="2014" name="BMC Genomics">
        <title>Genome sequencing of four Aureobasidium pullulans varieties: biotechnological potential, stress tolerance, and description of new species.</title>
        <authorList>
            <person name="Gostin Ar C."/>
            <person name="Ohm R.A."/>
            <person name="Kogej T."/>
            <person name="Sonjak S."/>
            <person name="Turk M."/>
            <person name="Zajc J."/>
            <person name="Zalar P."/>
            <person name="Grube M."/>
            <person name="Sun H."/>
            <person name="Han J."/>
            <person name="Sharma A."/>
            <person name="Chiniquy J."/>
            <person name="Ngan C.Y."/>
            <person name="Lipzen A."/>
            <person name="Barry K."/>
            <person name="Grigoriev I.V."/>
            <person name="Gunde-Cimerman N."/>
        </authorList>
    </citation>
    <scope>NUCLEOTIDE SEQUENCE [LARGE SCALE GENOMIC DNA]</scope>
    <source>
        <strain evidence="2 3">CBS 110374</strain>
    </source>
</reference>
<dbReference type="Proteomes" id="UP000030672">
    <property type="component" value="Unassembled WGS sequence"/>
</dbReference>
<dbReference type="HOGENOM" id="CLU_150197_0_1_1"/>
<protein>
    <submittedName>
        <fullName evidence="2">Uncharacterized protein</fullName>
    </submittedName>
</protein>
<evidence type="ECO:0000313" key="3">
    <source>
        <dbReference type="Proteomes" id="UP000030672"/>
    </source>
</evidence>
<dbReference type="PANTHER" id="PTHR42077:SF1">
    <property type="entry name" value="YALI0F30239P"/>
    <property type="match status" value="1"/>
</dbReference>
<dbReference type="AlphaFoldDB" id="A0A074VDY6"/>
<keyword evidence="1" id="KW-0812">Transmembrane</keyword>
<accession>A0A074VDY6</accession>
<name>A0A074VDY6_AURM1</name>
<dbReference type="PANTHER" id="PTHR42077">
    <property type="entry name" value="YALI0F30239P"/>
    <property type="match status" value="1"/>
</dbReference>
<dbReference type="GeneID" id="63916763"/>